<accession>A0A2Y9FVH9</accession>
<feature type="region of interest" description="Disordered" evidence="1">
    <location>
        <begin position="144"/>
        <end position="172"/>
    </location>
</feature>
<dbReference type="RefSeq" id="XP_012409787.1">
    <property type="nucleotide sequence ID" value="XM_012554333.1"/>
</dbReference>
<keyword evidence="2" id="KW-1185">Reference proteome</keyword>
<feature type="compositionally biased region" description="Basic and acidic residues" evidence="1">
    <location>
        <begin position="159"/>
        <end position="172"/>
    </location>
</feature>
<feature type="non-terminal residue" evidence="3">
    <location>
        <position position="1"/>
    </location>
</feature>
<reference evidence="3" key="1">
    <citation type="submission" date="2025-08" db="UniProtKB">
        <authorList>
            <consortium name="RefSeq"/>
        </authorList>
    </citation>
    <scope>IDENTIFICATION</scope>
</reference>
<proteinExistence type="predicted"/>
<dbReference type="CTD" id="2304"/>
<evidence type="ECO:0000313" key="3">
    <source>
        <dbReference type="RefSeq" id="XP_012409787.1"/>
    </source>
</evidence>
<dbReference type="STRING" id="127582.A0A2Y9FVH9"/>
<name>A0A2Y9FVH9_TRIMA</name>
<gene>
    <name evidence="3" type="primary">FOXE1</name>
</gene>
<evidence type="ECO:0000313" key="2">
    <source>
        <dbReference type="Proteomes" id="UP000248480"/>
    </source>
</evidence>
<dbReference type="AlphaFoldDB" id="A0A2Y9FVH9"/>
<sequence length="172" mass="17472">CAFASAGAPATTTGYQPAGCAGTRPANPSAYSAAYAGPDGAYPQGAGGALFAATSRLAAAGSPPAGGGGGGVEGTVDFYGRTSPAQFGALGPCYNPGGQLGAAVEAPTTLGMRPPILAGWIAWATREAGRGGLRSEEVRLCRKREARQERKKATGRNRVYSERKRDPRGSRR</sequence>
<dbReference type="InParanoid" id="A0A2Y9FVH9"/>
<dbReference type="GeneID" id="105756048"/>
<evidence type="ECO:0000256" key="1">
    <source>
        <dbReference type="SAM" id="MobiDB-lite"/>
    </source>
</evidence>
<dbReference type="Proteomes" id="UP000248480">
    <property type="component" value="Unplaced"/>
</dbReference>
<dbReference type="KEGG" id="tmu:105756048"/>
<protein>
    <submittedName>
        <fullName evidence="3">LOW QUALITY PROTEIN: forkhead box protein E1</fullName>
    </submittedName>
</protein>
<organism evidence="2 3">
    <name type="scientific">Trichechus manatus latirostris</name>
    <name type="common">Florida manatee</name>
    <dbReference type="NCBI Taxonomy" id="127582"/>
    <lineage>
        <taxon>Eukaryota</taxon>
        <taxon>Metazoa</taxon>
        <taxon>Chordata</taxon>
        <taxon>Craniata</taxon>
        <taxon>Vertebrata</taxon>
        <taxon>Euteleostomi</taxon>
        <taxon>Mammalia</taxon>
        <taxon>Eutheria</taxon>
        <taxon>Afrotheria</taxon>
        <taxon>Sirenia</taxon>
        <taxon>Trichechidae</taxon>
        <taxon>Trichechus</taxon>
    </lineage>
</organism>